<feature type="transmembrane region" description="Helical" evidence="27">
    <location>
        <begin position="143"/>
        <end position="165"/>
    </location>
</feature>
<accession>S5SW29</accession>
<comment type="catalytic activity">
    <reaction evidence="10">
        <text>L-histidyl-glycine(out) = L-histidyl-glycine(in)</text>
        <dbReference type="Rhea" id="RHEA:79395"/>
        <dbReference type="ChEBI" id="CHEBI:229957"/>
    </reaction>
</comment>
<feature type="transmembrane region" description="Helical" evidence="27">
    <location>
        <begin position="252"/>
        <end position="272"/>
    </location>
</feature>
<evidence type="ECO:0000256" key="4">
    <source>
        <dbReference type="ARBA" id="ARBA00022448"/>
    </source>
</evidence>
<feature type="transmembrane region" description="Helical" evidence="27">
    <location>
        <begin position="409"/>
        <end position="427"/>
    </location>
</feature>
<evidence type="ECO:0000256" key="12">
    <source>
        <dbReference type="ARBA" id="ARBA00044884"/>
    </source>
</evidence>
<evidence type="ECO:0000256" key="27">
    <source>
        <dbReference type="SAM" id="Phobius"/>
    </source>
</evidence>
<feature type="transmembrane region" description="Helical" evidence="27">
    <location>
        <begin position="84"/>
        <end position="100"/>
    </location>
</feature>
<dbReference type="OrthoDB" id="4332123at2"/>
<dbReference type="eggNOG" id="COG2223">
    <property type="taxonomic scope" value="Bacteria"/>
</dbReference>
<dbReference type="Proteomes" id="UP000015388">
    <property type="component" value="Chromosome"/>
</dbReference>
<feature type="transmembrane region" description="Helical" evidence="27">
    <location>
        <begin position="334"/>
        <end position="355"/>
    </location>
</feature>
<comment type="subcellular location">
    <subcellularLocation>
        <location evidence="2">Cell membrane</location>
        <topology evidence="2">Multi-pass membrane protein</topology>
    </subcellularLocation>
    <subcellularLocation>
        <location evidence="1">Lysosome membrane</location>
        <topology evidence="1">Multi-pass membrane protein</topology>
    </subcellularLocation>
</comment>
<keyword evidence="5 27" id="KW-0812">Transmembrane</keyword>
<feature type="transmembrane region" description="Helical" evidence="27">
    <location>
        <begin position="309"/>
        <end position="328"/>
    </location>
</feature>
<evidence type="ECO:0000256" key="18">
    <source>
        <dbReference type="ARBA" id="ARBA00044903"/>
    </source>
</evidence>
<evidence type="ECO:0000256" key="10">
    <source>
        <dbReference type="ARBA" id="ARBA00044878"/>
    </source>
</evidence>
<dbReference type="HOGENOM" id="CLU_001265_62_1_11"/>
<evidence type="ECO:0000256" key="26">
    <source>
        <dbReference type="SAM" id="MobiDB-lite"/>
    </source>
</evidence>
<comment type="subunit">
    <text evidence="25">Homodimer. Interacts with lysosomal protein GLMP (via lumenal domain); the interaction starts while both proteins are still in the endoplasmic reticulum and is required for stabilization of MFSD1 in lysosomes but has no direct effect on its targeting to lysosomes or transporter activity.</text>
</comment>
<evidence type="ECO:0000313" key="30">
    <source>
        <dbReference type="Proteomes" id="UP000015388"/>
    </source>
</evidence>
<evidence type="ECO:0000256" key="23">
    <source>
        <dbReference type="ARBA" id="ARBA00045018"/>
    </source>
</evidence>
<evidence type="ECO:0000256" key="11">
    <source>
        <dbReference type="ARBA" id="ARBA00044881"/>
    </source>
</evidence>
<dbReference type="PATRIC" id="fig|1224163.3.peg.1824"/>
<keyword evidence="7 27" id="KW-0472">Membrane</keyword>
<comment type="catalytic activity">
    <reaction evidence="19">
        <text>L-histidyl-L-alpha-amino acid(out) = L-histidyl-L-alpha-amino acid(in)</text>
        <dbReference type="Rhea" id="RHEA:79379"/>
        <dbReference type="ChEBI" id="CHEBI:229964"/>
    </reaction>
</comment>
<dbReference type="Pfam" id="PF07690">
    <property type="entry name" value="MFS_1"/>
    <property type="match status" value="1"/>
</dbReference>
<dbReference type="InterPro" id="IPR052187">
    <property type="entry name" value="MFSD1"/>
</dbReference>
<evidence type="ECO:0000256" key="24">
    <source>
        <dbReference type="ARBA" id="ARBA00045709"/>
    </source>
</evidence>
<protein>
    <recommendedName>
        <fullName evidence="22">Lysosomal dipeptide transporter MFSD1</fullName>
    </recommendedName>
    <alternativeName>
        <fullName evidence="23">Major facilitator superfamily domain-containing protein 1</fullName>
    </alternativeName>
</protein>
<dbReference type="RefSeq" id="WP_020935220.1">
    <property type="nucleotide sequence ID" value="NC_021915.1"/>
</dbReference>
<dbReference type="CDD" id="cd06174">
    <property type="entry name" value="MFS"/>
    <property type="match status" value="1"/>
</dbReference>
<proteinExistence type="inferred from homology"/>
<dbReference type="GO" id="GO:0005765">
    <property type="term" value="C:lysosomal membrane"/>
    <property type="evidence" value="ECO:0007669"/>
    <property type="project" value="UniProtKB-SubCell"/>
</dbReference>
<dbReference type="EMBL" id="CP003924">
    <property type="protein sequence ID" value="AGS35287.1"/>
    <property type="molecule type" value="Genomic_DNA"/>
</dbReference>
<evidence type="ECO:0000256" key="6">
    <source>
        <dbReference type="ARBA" id="ARBA00022989"/>
    </source>
</evidence>
<comment type="catalytic activity">
    <reaction evidence="18">
        <text>L-arginyl-glycine(out) = L-arginyl-glycine(in)</text>
        <dbReference type="Rhea" id="RHEA:79391"/>
        <dbReference type="ChEBI" id="CHEBI:229955"/>
    </reaction>
</comment>
<evidence type="ECO:0000256" key="20">
    <source>
        <dbReference type="ARBA" id="ARBA00044919"/>
    </source>
</evidence>
<comment type="catalytic activity">
    <reaction evidence="12">
        <text>L-alpha-aminoacyl-L-histidine(out) = L-alpha-aminoacyl-L-histidine(in)</text>
        <dbReference type="Rhea" id="RHEA:79375"/>
        <dbReference type="ChEBI" id="CHEBI:229967"/>
    </reaction>
</comment>
<feature type="transmembrane region" description="Helical" evidence="27">
    <location>
        <begin position="367"/>
        <end position="389"/>
    </location>
</feature>
<dbReference type="AlphaFoldDB" id="S5SW29"/>
<reference evidence="29 30" key="1">
    <citation type="submission" date="2012-11" db="EMBL/GenBank/DDBJ databases">
        <title>The complete genome sequence of Corynebacterium maris Coryn-1 (=DSM 45190).</title>
        <authorList>
            <person name="Schaffert L."/>
            <person name="Albersmeier A."/>
            <person name="Kalinowski J."/>
            <person name="Ruckert C."/>
        </authorList>
    </citation>
    <scope>NUCLEOTIDE SEQUENCE [LARGE SCALE GENOMIC DNA]</scope>
    <source>
        <strain evidence="30">Coryn-1</strain>
    </source>
</reference>
<evidence type="ECO:0000256" key="17">
    <source>
        <dbReference type="ARBA" id="ARBA00044900"/>
    </source>
</evidence>
<keyword evidence="8" id="KW-0458">Lysosome</keyword>
<feature type="transmembrane region" description="Helical" evidence="27">
    <location>
        <begin position="17"/>
        <end position="35"/>
    </location>
</feature>
<evidence type="ECO:0000256" key="16">
    <source>
        <dbReference type="ARBA" id="ARBA00044899"/>
    </source>
</evidence>
<comment type="catalytic activity">
    <reaction evidence="9">
        <text>L-lysyl-L-alanine(out) = L-lysyl-L-alanine(in)</text>
        <dbReference type="Rhea" id="RHEA:79399"/>
        <dbReference type="ChEBI" id="CHEBI:229954"/>
    </reaction>
</comment>
<evidence type="ECO:0000256" key="9">
    <source>
        <dbReference type="ARBA" id="ARBA00044876"/>
    </source>
</evidence>
<dbReference type="Gene3D" id="1.20.1250.20">
    <property type="entry name" value="MFS general substrate transporter like domains"/>
    <property type="match status" value="2"/>
</dbReference>
<comment type="function">
    <text evidence="24">Lysosomal dipeptide uniporter that selectively exports lysine, arginine or histidine-containing dipeptides with a net positive charge from the lysosome lumen into the cytosol. Could play a role in a specific type of protein O-glycosylation indirectly regulating macrophages migration and tissue invasion. Also essential for liver homeostasis.</text>
</comment>
<dbReference type="InterPro" id="IPR020846">
    <property type="entry name" value="MFS_dom"/>
</dbReference>
<feature type="domain" description="Major facilitator superfamily (MFS) profile" evidence="28">
    <location>
        <begin position="15"/>
        <end position="436"/>
    </location>
</feature>
<feature type="transmembrane region" description="Helical" evidence="27">
    <location>
        <begin position="55"/>
        <end position="77"/>
    </location>
</feature>
<dbReference type="PANTHER" id="PTHR23512">
    <property type="entry name" value="MAJOR FACILITATOR SUPERFAMILY DOMAIN-CONTAINING PROTEIN 1"/>
    <property type="match status" value="1"/>
</dbReference>
<evidence type="ECO:0000256" key="22">
    <source>
        <dbReference type="ARBA" id="ARBA00044985"/>
    </source>
</evidence>
<comment type="similarity">
    <text evidence="3">Belongs to the major facilitator superfamily.</text>
</comment>
<comment type="catalytic activity">
    <reaction evidence="15">
        <text>L-aspartyl-L-lysine(out) = L-aspartyl-L-lysine(in)</text>
        <dbReference type="Rhea" id="RHEA:79411"/>
        <dbReference type="ChEBI" id="CHEBI:229953"/>
    </reaction>
</comment>
<evidence type="ECO:0000256" key="1">
    <source>
        <dbReference type="ARBA" id="ARBA00004155"/>
    </source>
</evidence>
<dbReference type="GO" id="GO:0005886">
    <property type="term" value="C:plasma membrane"/>
    <property type="evidence" value="ECO:0007669"/>
    <property type="project" value="UniProtKB-SubCell"/>
</dbReference>
<dbReference type="InterPro" id="IPR036259">
    <property type="entry name" value="MFS_trans_sf"/>
</dbReference>
<name>S5SW29_9CORY</name>
<feature type="region of interest" description="Disordered" evidence="26">
    <location>
        <begin position="197"/>
        <end position="219"/>
    </location>
</feature>
<evidence type="ECO:0000256" key="13">
    <source>
        <dbReference type="ARBA" id="ARBA00044891"/>
    </source>
</evidence>
<evidence type="ECO:0000256" key="3">
    <source>
        <dbReference type="ARBA" id="ARBA00008335"/>
    </source>
</evidence>
<dbReference type="KEGG" id="cmd:B841_09070"/>
<gene>
    <name evidence="29" type="ORF">B841_09070</name>
</gene>
<dbReference type="PROSITE" id="PS50850">
    <property type="entry name" value="MFS"/>
    <property type="match status" value="1"/>
</dbReference>
<evidence type="ECO:0000256" key="21">
    <source>
        <dbReference type="ARBA" id="ARBA00044924"/>
    </source>
</evidence>
<evidence type="ECO:0000256" key="5">
    <source>
        <dbReference type="ARBA" id="ARBA00022692"/>
    </source>
</evidence>
<dbReference type="PANTHER" id="PTHR23512:SF3">
    <property type="entry name" value="MAJOR FACILITATOR SUPERFAMILY DOMAIN-CONTAINING PROTEIN 1"/>
    <property type="match status" value="1"/>
</dbReference>
<comment type="catalytic activity">
    <reaction evidence="16">
        <text>L-arginyl-L-alpha-amino acid(out) = L-arginyl-L-alpha-amino acid(in)</text>
        <dbReference type="Rhea" id="RHEA:79371"/>
        <dbReference type="ChEBI" id="CHEBI:84315"/>
    </reaction>
</comment>
<evidence type="ECO:0000256" key="14">
    <source>
        <dbReference type="ARBA" id="ARBA00044893"/>
    </source>
</evidence>
<organism evidence="29 30">
    <name type="scientific">Corynebacterium maris DSM 45190</name>
    <dbReference type="NCBI Taxonomy" id="1224163"/>
    <lineage>
        <taxon>Bacteria</taxon>
        <taxon>Bacillati</taxon>
        <taxon>Actinomycetota</taxon>
        <taxon>Actinomycetes</taxon>
        <taxon>Mycobacteriales</taxon>
        <taxon>Corynebacteriaceae</taxon>
        <taxon>Corynebacterium</taxon>
    </lineage>
</organism>
<keyword evidence="30" id="KW-1185">Reference proteome</keyword>
<evidence type="ECO:0000313" key="29">
    <source>
        <dbReference type="EMBL" id="AGS35287.1"/>
    </source>
</evidence>
<evidence type="ECO:0000256" key="25">
    <source>
        <dbReference type="ARBA" id="ARBA00046376"/>
    </source>
</evidence>
<evidence type="ECO:0000256" key="2">
    <source>
        <dbReference type="ARBA" id="ARBA00004651"/>
    </source>
</evidence>
<dbReference type="InterPro" id="IPR011701">
    <property type="entry name" value="MFS"/>
</dbReference>
<comment type="catalytic activity">
    <reaction evidence="14">
        <text>L-alpha-aminoacyl-L-lysine(out) = L-alpha-aminoacyl-L-lysine(in)</text>
        <dbReference type="Rhea" id="RHEA:79383"/>
        <dbReference type="ChEBI" id="CHEBI:229966"/>
    </reaction>
</comment>
<comment type="catalytic activity">
    <reaction evidence="17">
        <text>L-lysyl-L-lysine(out) = L-lysyl-L-lysine(in)</text>
        <dbReference type="Rhea" id="RHEA:79403"/>
        <dbReference type="ChEBI" id="CHEBI:229956"/>
    </reaction>
</comment>
<sequence length="448" mass="47895">METGATDPRTRLTRRAVIVWSGAVLFYIVAITGRTSFGVAGVHAIERFEVDASRIAVFTVVQVGVYALAQIPTGLLIDRFGPKRVLLTGALIMAVGQMLLGFTDVYWVALLARVLIGAGDASAFLSVMRILPYWFPLRWTPLFTQLTASLGQLGQFISAVPFLALLNAQGWSTAFISLGAVGILVALAAGVAVSDNPDAGSDGDRDDATGDDSGPGEAQTEIEATRSFWENLAFVLRHPVCWQAFFIHYSSMLFQIIFTLLWGSPLILLGMGMGSAEVGLVLTINTVTSVLAGPVMGFVSQRTGRNRDIAAFLSALTIGLTWIVFFLPTEPRGLVALIVVNVIMAFFTTTSNFGFDGVRERLPRTSVATGTGLGNMGGFVAAMIASQLVGLLLDFSSDGQAYGWEDFRLAWGAVVGMWALGMIGSLVSRAAVKRRDRGTPPIKVVDEG</sequence>
<evidence type="ECO:0000256" key="19">
    <source>
        <dbReference type="ARBA" id="ARBA00044912"/>
    </source>
</evidence>
<evidence type="ECO:0000256" key="8">
    <source>
        <dbReference type="ARBA" id="ARBA00023228"/>
    </source>
</evidence>
<feature type="transmembrane region" description="Helical" evidence="27">
    <location>
        <begin position="171"/>
        <end position="193"/>
    </location>
</feature>
<feature type="transmembrane region" description="Helical" evidence="27">
    <location>
        <begin position="278"/>
        <end position="297"/>
    </location>
</feature>
<keyword evidence="6 27" id="KW-1133">Transmembrane helix</keyword>
<comment type="catalytic activity">
    <reaction evidence="13">
        <text>L-lysyl-L-alpha-amino acid(out) = L-lysyl-L-alpha-amino acid(in)</text>
        <dbReference type="Rhea" id="RHEA:79387"/>
        <dbReference type="ChEBI" id="CHEBI:229965"/>
    </reaction>
</comment>
<evidence type="ECO:0000256" key="7">
    <source>
        <dbReference type="ARBA" id="ARBA00023136"/>
    </source>
</evidence>
<dbReference type="GO" id="GO:0022857">
    <property type="term" value="F:transmembrane transporter activity"/>
    <property type="evidence" value="ECO:0007669"/>
    <property type="project" value="InterPro"/>
</dbReference>
<dbReference type="STRING" id="1224163.B841_09070"/>
<comment type="catalytic activity">
    <reaction evidence="21">
        <text>L-lysyl-glycine(out) = L-lysyl-glycine(in)</text>
        <dbReference type="Rhea" id="RHEA:79407"/>
        <dbReference type="ChEBI" id="CHEBI:191202"/>
    </reaction>
</comment>
<comment type="catalytic activity">
    <reaction evidence="20">
        <text>L-alanyl-L-lysine(out) = L-alanyl-L-lysine(in)</text>
        <dbReference type="Rhea" id="RHEA:79415"/>
        <dbReference type="ChEBI" id="CHEBI:192470"/>
    </reaction>
</comment>
<evidence type="ECO:0000256" key="15">
    <source>
        <dbReference type="ARBA" id="ARBA00044898"/>
    </source>
</evidence>
<dbReference type="SUPFAM" id="SSF103473">
    <property type="entry name" value="MFS general substrate transporter"/>
    <property type="match status" value="1"/>
</dbReference>
<evidence type="ECO:0000259" key="28">
    <source>
        <dbReference type="PROSITE" id="PS50850"/>
    </source>
</evidence>
<keyword evidence="4" id="KW-0813">Transport</keyword>
<comment type="catalytic activity">
    <reaction evidence="11">
        <text>L-alpha-aminoacyl-L-arginine(out) = L-alpha-aminoacyl-L-arginine(in)</text>
        <dbReference type="Rhea" id="RHEA:79367"/>
        <dbReference type="ChEBI" id="CHEBI:229968"/>
    </reaction>
</comment>
<feature type="transmembrane region" description="Helical" evidence="27">
    <location>
        <begin position="106"/>
        <end position="131"/>
    </location>
</feature>